<dbReference type="HOGENOM" id="CLU_2099203_0_0_1"/>
<dbReference type="GO" id="GO:0030286">
    <property type="term" value="C:dynein complex"/>
    <property type="evidence" value="ECO:0007669"/>
    <property type="project" value="InterPro"/>
</dbReference>
<dbReference type="GO" id="GO:0051959">
    <property type="term" value="F:dynein light intermediate chain binding"/>
    <property type="evidence" value="ECO:0007669"/>
    <property type="project" value="InterPro"/>
</dbReference>
<dbReference type="GO" id="GO:0045505">
    <property type="term" value="F:dynein intermediate chain binding"/>
    <property type="evidence" value="ECO:0007669"/>
    <property type="project" value="InterPro"/>
</dbReference>
<feature type="domain" description="Dynein heavy chain C-terminal" evidence="1">
    <location>
        <begin position="15"/>
        <end position="110"/>
    </location>
</feature>
<accession>K1RBU0</accession>
<dbReference type="InterPro" id="IPR026983">
    <property type="entry name" value="DHC"/>
</dbReference>
<sequence>MALNHLTSYLHTFLLQPPPEGVYIHGIHLWGCSIEKTTNEFQDQASRQGYAPLPVLHLQCYPVNEKPALQEPSFQCPLYASRIAPRDPIMEIDIKKEGIPPMRWALRGLTATIWPY</sequence>
<dbReference type="PANTHER" id="PTHR45703:SF8">
    <property type="entry name" value="DYNEINS HEAVY CHAIN"/>
    <property type="match status" value="1"/>
</dbReference>
<dbReference type="EMBL" id="JH817887">
    <property type="protein sequence ID" value="EKC41074.1"/>
    <property type="molecule type" value="Genomic_DNA"/>
</dbReference>
<organism evidence="2">
    <name type="scientific">Magallana gigas</name>
    <name type="common">Pacific oyster</name>
    <name type="synonym">Crassostrea gigas</name>
    <dbReference type="NCBI Taxonomy" id="29159"/>
    <lineage>
        <taxon>Eukaryota</taxon>
        <taxon>Metazoa</taxon>
        <taxon>Spiralia</taxon>
        <taxon>Lophotrochozoa</taxon>
        <taxon>Mollusca</taxon>
        <taxon>Bivalvia</taxon>
        <taxon>Autobranchia</taxon>
        <taxon>Pteriomorphia</taxon>
        <taxon>Ostreida</taxon>
        <taxon>Ostreoidea</taxon>
        <taxon>Ostreidae</taxon>
        <taxon>Magallana</taxon>
    </lineage>
</organism>
<evidence type="ECO:0000313" key="2">
    <source>
        <dbReference type="EMBL" id="EKC41074.1"/>
    </source>
</evidence>
<gene>
    <name evidence="2" type="ORF">CGI_10024917</name>
</gene>
<dbReference type="AlphaFoldDB" id="K1RBU0"/>
<name>K1RBU0_MAGGI</name>
<protein>
    <submittedName>
        <fullName evidence="2">Dynein heavy chain 8, axonemal</fullName>
    </submittedName>
</protein>
<dbReference type="Pfam" id="PF18199">
    <property type="entry name" value="Dynein_C"/>
    <property type="match status" value="1"/>
</dbReference>
<reference evidence="2" key="1">
    <citation type="journal article" date="2012" name="Nature">
        <title>The oyster genome reveals stress adaptation and complexity of shell formation.</title>
        <authorList>
            <person name="Zhang G."/>
            <person name="Fang X."/>
            <person name="Guo X."/>
            <person name="Li L."/>
            <person name="Luo R."/>
            <person name="Xu F."/>
            <person name="Yang P."/>
            <person name="Zhang L."/>
            <person name="Wang X."/>
            <person name="Qi H."/>
            <person name="Xiong Z."/>
            <person name="Que H."/>
            <person name="Xie Y."/>
            <person name="Holland P.W."/>
            <person name="Paps J."/>
            <person name="Zhu Y."/>
            <person name="Wu F."/>
            <person name="Chen Y."/>
            <person name="Wang J."/>
            <person name="Peng C."/>
            <person name="Meng J."/>
            <person name="Yang L."/>
            <person name="Liu J."/>
            <person name="Wen B."/>
            <person name="Zhang N."/>
            <person name="Huang Z."/>
            <person name="Zhu Q."/>
            <person name="Feng Y."/>
            <person name="Mount A."/>
            <person name="Hedgecock D."/>
            <person name="Xu Z."/>
            <person name="Liu Y."/>
            <person name="Domazet-Loso T."/>
            <person name="Du Y."/>
            <person name="Sun X."/>
            <person name="Zhang S."/>
            <person name="Liu B."/>
            <person name="Cheng P."/>
            <person name="Jiang X."/>
            <person name="Li J."/>
            <person name="Fan D."/>
            <person name="Wang W."/>
            <person name="Fu W."/>
            <person name="Wang T."/>
            <person name="Wang B."/>
            <person name="Zhang J."/>
            <person name="Peng Z."/>
            <person name="Li Y."/>
            <person name="Li N."/>
            <person name="Wang J."/>
            <person name="Chen M."/>
            <person name="He Y."/>
            <person name="Tan F."/>
            <person name="Song X."/>
            <person name="Zheng Q."/>
            <person name="Huang R."/>
            <person name="Yang H."/>
            <person name="Du X."/>
            <person name="Chen L."/>
            <person name="Yang M."/>
            <person name="Gaffney P.M."/>
            <person name="Wang S."/>
            <person name="Luo L."/>
            <person name="She Z."/>
            <person name="Ming Y."/>
            <person name="Huang W."/>
            <person name="Zhang S."/>
            <person name="Huang B."/>
            <person name="Zhang Y."/>
            <person name="Qu T."/>
            <person name="Ni P."/>
            <person name="Miao G."/>
            <person name="Wang J."/>
            <person name="Wang Q."/>
            <person name="Steinberg C.E."/>
            <person name="Wang H."/>
            <person name="Li N."/>
            <person name="Qian L."/>
            <person name="Zhang G."/>
            <person name="Li Y."/>
            <person name="Yang H."/>
            <person name="Liu X."/>
            <person name="Wang J."/>
            <person name="Yin Y."/>
            <person name="Wang J."/>
        </authorList>
    </citation>
    <scope>NUCLEOTIDE SEQUENCE [LARGE SCALE GENOMIC DNA]</scope>
    <source>
        <strain evidence="2">05x7-T-G4-1.051#20</strain>
    </source>
</reference>
<dbReference type="InterPro" id="IPR041228">
    <property type="entry name" value="Dynein_C"/>
</dbReference>
<evidence type="ECO:0000259" key="1">
    <source>
        <dbReference type="Pfam" id="PF18199"/>
    </source>
</evidence>
<proteinExistence type="predicted"/>
<dbReference type="InterPro" id="IPR043160">
    <property type="entry name" value="Dynein_C_barrel"/>
</dbReference>
<dbReference type="Gene3D" id="3.10.490.20">
    <property type="match status" value="1"/>
</dbReference>
<dbReference type="GO" id="GO:0007018">
    <property type="term" value="P:microtubule-based movement"/>
    <property type="evidence" value="ECO:0007669"/>
    <property type="project" value="InterPro"/>
</dbReference>
<dbReference type="PANTHER" id="PTHR45703">
    <property type="entry name" value="DYNEIN HEAVY CHAIN"/>
    <property type="match status" value="1"/>
</dbReference>
<dbReference type="InParanoid" id="K1RBU0"/>